<dbReference type="EnsemblMetazoa" id="XM_029490454.1">
    <property type="protein sequence ID" value="XP_029346314.1"/>
    <property type="gene ID" value="LOC115034250"/>
</dbReference>
<evidence type="ECO:0000313" key="1">
    <source>
        <dbReference type="EnsemblMetazoa" id="XP_029346314.1"/>
    </source>
</evidence>
<dbReference type="AlphaFoldDB" id="A0A8R2JTR2"/>
<dbReference type="Proteomes" id="UP000007819">
    <property type="component" value="Chromosome A2"/>
</dbReference>
<sequence length="105" mass="11659">MDTRKKIVITIQDASNAGKTITRRTAPKTVAVLPNAPCAPRTTPAITRAARHSRPLSKKPIREALGKARFPILIKPHTNHTQKPPEIKVHIPIKLAKFFLVSFLI</sequence>
<accession>A0A8R2JTR2</accession>
<keyword evidence="2" id="KW-1185">Reference proteome</keyword>
<reference evidence="2" key="1">
    <citation type="submission" date="2010-06" db="EMBL/GenBank/DDBJ databases">
        <authorList>
            <person name="Jiang H."/>
            <person name="Abraham K."/>
            <person name="Ali S."/>
            <person name="Alsbrooks S.L."/>
            <person name="Anim B.N."/>
            <person name="Anosike U.S."/>
            <person name="Attaway T."/>
            <person name="Bandaranaike D.P."/>
            <person name="Battles P.K."/>
            <person name="Bell S.N."/>
            <person name="Bell A.V."/>
            <person name="Beltran B."/>
            <person name="Bickham C."/>
            <person name="Bustamante Y."/>
            <person name="Caleb T."/>
            <person name="Canada A."/>
            <person name="Cardenas V."/>
            <person name="Carter K."/>
            <person name="Chacko J."/>
            <person name="Chandrabose M.N."/>
            <person name="Chavez D."/>
            <person name="Chavez A."/>
            <person name="Chen L."/>
            <person name="Chu H.-S."/>
            <person name="Claassen K.J."/>
            <person name="Cockrell R."/>
            <person name="Collins M."/>
            <person name="Cooper J.A."/>
            <person name="Cree A."/>
            <person name="Curry S.M."/>
            <person name="Da Y."/>
            <person name="Dao M.D."/>
            <person name="Das B."/>
            <person name="Davila M.-L."/>
            <person name="Davy-Carroll L."/>
            <person name="Denson S."/>
            <person name="Dinh H."/>
            <person name="Ebong V.E."/>
            <person name="Edwards J.R."/>
            <person name="Egan A."/>
            <person name="El-Daye J."/>
            <person name="Escobedo L."/>
            <person name="Fernandez S."/>
            <person name="Fernando P.R."/>
            <person name="Flagg N."/>
            <person name="Forbes L.D."/>
            <person name="Fowler R.G."/>
            <person name="Fu Q."/>
            <person name="Gabisi R.A."/>
            <person name="Ganer J."/>
            <person name="Garbino Pronczuk A."/>
            <person name="Garcia R.M."/>
            <person name="Garner T."/>
            <person name="Garrett T.E."/>
            <person name="Gonzalez D.A."/>
            <person name="Hamid H."/>
            <person name="Hawkins E.S."/>
            <person name="Hirani K."/>
            <person name="Hogues M.E."/>
            <person name="Hollins B."/>
            <person name="Hsiao C.-H."/>
            <person name="Jabil R."/>
            <person name="James M.L."/>
            <person name="Jhangiani S.N."/>
            <person name="Johnson B."/>
            <person name="Johnson Q."/>
            <person name="Joshi V."/>
            <person name="Kalu J.B."/>
            <person name="Kam C."/>
            <person name="Kashfia A."/>
            <person name="Keebler J."/>
            <person name="Kisamo H."/>
            <person name="Kovar C.L."/>
            <person name="Lago L.A."/>
            <person name="Lai C.-Y."/>
            <person name="Laidlaw J."/>
            <person name="Lara F."/>
            <person name="Le T.-K."/>
            <person name="Lee S.L."/>
            <person name="Legall F.H."/>
            <person name="Lemon S.J."/>
            <person name="Lewis L.R."/>
            <person name="Li B."/>
            <person name="Liu Y."/>
            <person name="Liu Y.-S."/>
            <person name="Lopez J."/>
            <person name="Lozado R.J."/>
            <person name="Lu J."/>
            <person name="Madu R.C."/>
            <person name="Maheshwari M."/>
            <person name="Maheshwari R."/>
            <person name="Malloy K."/>
            <person name="Martinez E."/>
            <person name="Mathew T."/>
            <person name="Mercado I.C."/>
            <person name="Mercado C."/>
            <person name="Meyer B."/>
            <person name="Montgomery K."/>
            <person name="Morgan M.B."/>
            <person name="Munidasa M."/>
            <person name="Nazareth L.V."/>
            <person name="Nelson J."/>
            <person name="Ng B.M."/>
            <person name="Nguyen N.B."/>
            <person name="Nguyen P.Q."/>
            <person name="Nguyen T."/>
            <person name="Obregon M."/>
            <person name="Okwuonu G.O."/>
            <person name="Onwere C.G."/>
            <person name="Orozco G."/>
            <person name="Parra A."/>
            <person name="Patel S."/>
            <person name="Patil S."/>
            <person name="Perez A."/>
            <person name="Perez Y."/>
            <person name="Pham C."/>
            <person name="Primus E.L."/>
            <person name="Pu L.-L."/>
            <person name="Puazo M."/>
            <person name="Qin X."/>
            <person name="Quiroz J.B."/>
            <person name="Reese J."/>
            <person name="Richards S."/>
            <person name="Rives C.M."/>
            <person name="Robberts R."/>
            <person name="Ruiz S.J."/>
            <person name="Ruiz M.J."/>
            <person name="Santibanez J."/>
            <person name="Schneider B.W."/>
            <person name="Sisson I."/>
            <person name="Smith M."/>
            <person name="Sodergren E."/>
            <person name="Song X.-Z."/>
            <person name="Song B.B."/>
            <person name="Summersgill H."/>
            <person name="Thelus R."/>
            <person name="Thornton R.D."/>
            <person name="Trejos Z.Y."/>
            <person name="Usmani K."/>
            <person name="Vattathil S."/>
            <person name="Villasana D."/>
            <person name="Walker D.L."/>
            <person name="Wang S."/>
            <person name="Wang K."/>
            <person name="White C.S."/>
            <person name="Williams A.C."/>
            <person name="Williamson J."/>
            <person name="Wilson K."/>
            <person name="Woghiren I.O."/>
            <person name="Woodworth J.R."/>
            <person name="Worley K.C."/>
            <person name="Wright R.A."/>
            <person name="Wu W."/>
            <person name="Young L."/>
            <person name="Zhang L."/>
            <person name="Zhang J."/>
            <person name="Zhu Y."/>
            <person name="Muzny D.M."/>
            <person name="Weinstock G."/>
            <person name="Gibbs R.A."/>
        </authorList>
    </citation>
    <scope>NUCLEOTIDE SEQUENCE [LARGE SCALE GENOMIC DNA]</scope>
    <source>
        <strain evidence="2">LSR1</strain>
    </source>
</reference>
<evidence type="ECO:0000313" key="2">
    <source>
        <dbReference type="Proteomes" id="UP000007819"/>
    </source>
</evidence>
<protein>
    <submittedName>
        <fullName evidence="1">Uncharacterized protein</fullName>
    </submittedName>
</protein>
<organism evidence="1 2">
    <name type="scientific">Acyrthosiphon pisum</name>
    <name type="common">Pea aphid</name>
    <dbReference type="NCBI Taxonomy" id="7029"/>
    <lineage>
        <taxon>Eukaryota</taxon>
        <taxon>Metazoa</taxon>
        <taxon>Ecdysozoa</taxon>
        <taxon>Arthropoda</taxon>
        <taxon>Hexapoda</taxon>
        <taxon>Insecta</taxon>
        <taxon>Pterygota</taxon>
        <taxon>Neoptera</taxon>
        <taxon>Paraneoptera</taxon>
        <taxon>Hemiptera</taxon>
        <taxon>Sternorrhyncha</taxon>
        <taxon>Aphidomorpha</taxon>
        <taxon>Aphidoidea</taxon>
        <taxon>Aphididae</taxon>
        <taxon>Macrosiphini</taxon>
        <taxon>Acyrthosiphon</taxon>
    </lineage>
</organism>
<reference evidence="1" key="2">
    <citation type="submission" date="2022-06" db="UniProtKB">
        <authorList>
            <consortium name="EnsemblMetazoa"/>
        </authorList>
    </citation>
    <scope>IDENTIFICATION</scope>
</reference>
<name>A0A8R2JTR2_ACYPI</name>
<dbReference type="KEGG" id="api:115034250"/>
<proteinExistence type="predicted"/>
<dbReference type="RefSeq" id="XP_029346314.1">
    <property type="nucleotide sequence ID" value="XM_029490454.1"/>
</dbReference>
<dbReference type="GeneID" id="115034250"/>